<comment type="caution">
    <text evidence="2">The sequence shown here is derived from an EMBL/GenBank/DDBJ whole genome shotgun (WGS) entry which is preliminary data.</text>
</comment>
<dbReference type="EMBL" id="JAFLCK010000016">
    <property type="protein sequence ID" value="MBN8661103.1"/>
    <property type="molecule type" value="Genomic_DNA"/>
</dbReference>
<feature type="transmembrane region" description="Helical" evidence="1">
    <location>
        <begin position="154"/>
        <end position="177"/>
    </location>
</feature>
<organism evidence="2 3">
    <name type="scientific">Candidatus Obscuribacter phosphatis</name>
    <dbReference type="NCBI Taxonomy" id="1906157"/>
    <lineage>
        <taxon>Bacteria</taxon>
        <taxon>Bacillati</taxon>
        <taxon>Candidatus Melainabacteria</taxon>
        <taxon>Candidatus Obscuribacterales</taxon>
        <taxon>Candidatus Obscuribacteraceae</taxon>
        <taxon>Candidatus Obscuribacter</taxon>
    </lineage>
</organism>
<dbReference type="Proteomes" id="UP000664277">
    <property type="component" value="Unassembled WGS sequence"/>
</dbReference>
<keyword evidence="1" id="KW-1133">Transmembrane helix</keyword>
<evidence type="ECO:0000313" key="3">
    <source>
        <dbReference type="Proteomes" id="UP000664277"/>
    </source>
</evidence>
<reference evidence="2" key="1">
    <citation type="submission" date="2021-02" db="EMBL/GenBank/DDBJ databases">
        <title>Genome-Resolved Metagenomics of a Microbial Community Performing Photosynthetic Biological Nutrient Removal.</title>
        <authorList>
            <person name="Mcdaniel E.A."/>
        </authorList>
    </citation>
    <scope>NUCLEOTIDE SEQUENCE</scope>
    <source>
        <strain evidence="2">UWPOB_OBS1</strain>
    </source>
</reference>
<keyword evidence="1" id="KW-0472">Membrane</keyword>
<feature type="transmembrane region" description="Helical" evidence="1">
    <location>
        <begin position="124"/>
        <end position="142"/>
    </location>
</feature>
<gene>
    <name evidence="2" type="ORF">J0M35_12115</name>
</gene>
<keyword evidence="1" id="KW-0812">Transmembrane</keyword>
<feature type="transmembrane region" description="Helical" evidence="1">
    <location>
        <begin position="30"/>
        <end position="48"/>
    </location>
</feature>
<protein>
    <submittedName>
        <fullName evidence="2">ABC-2 family transporter protein</fullName>
    </submittedName>
</protein>
<evidence type="ECO:0000256" key="1">
    <source>
        <dbReference type="SAM" id="Phobius"/>
    </source>
</evidence>
<feature type="transmembrane region" description="Helical" evidence="1">
    <location>
        <begin position="236"/>
        <end position="258"/>
    </location>
</feature>
<proteinExistence type="predicted"/>
<dbReference type="Pfam" id="PF06182">
    <property type="entry name" value="ABC2_membrane_6"/>
    <property type="match status" value="1"/>
</dbReference>
<dbReference type="PANTHER" id="PTHR36832:SF1">
    <property type="entry name" value="SLR1174 PROTEIN"/>
    <property type="match status" value="1"/>
</dbReference>
<sequence length="270" mass="30035">MDSNLGCLRRQTLAVAWVAARANLAYPLEVLGRAGFLAVILYIFLRLWQTTYEQSGSDKLAGLSLPDMIWYLSITEAMWMSAPRLSQQIDQDVRSGNLSVLLLRPMAYPLYCLMSNLGERSTRFLFNLLISFSLALLLVGPVKLSAEGAIMTGTAILAAFILDGLAHILIGLTAIYFQDTSGLTLIYTRLTMILGGMLIPIELFPDWLRSLVKFLPFPYMMYEPVKLFARPDWQEYLKVLGGQTLSALVLTTLVALVYRHALSKISTNGG</sequence>
<feature type="transmembrane region" description="Helical" evidence="1">
    <location>
        <begin position="183"/>
        <end position="204"/>
    </location>
</feature>
<dbReference type="PANTHER" id="PTHR36832">
    <property type="entry name" value="SLR1174 PROTEIN-RELATED"/>
    <property type="match status" value="1"/>
</dbReference>
<dbReference type="AlphaFoldDB" id="A0A8J7PGJ5"/>
<accession>A0A8J7PGJ5</accession>
<evidence type="ECO:0000313" key="2">
    <source>
        <dbReference type="EMBL" id="MBN8661103.1"/>
    </source>
</evidence>
<name>A0A8J7PGJ5_9BACT</name>
<dbReference type="InterPro" id="IPR010390">
    <property type="entry name" value="ABC-2_transporter-like"/>
</dbReference>